<dbReference type="CDD" id="cd17574">
    <property type="entry name" value="REC_OmpR"/>
    <property type="match status" value="1"/>
</dbReference>
<dbReference type="Gene3D" id="1.10.10.10">
    <property type="entry name" value="Winged helix-like DNA-binding domain superfamily/Winged helix DNA-binding domain"/>
    <property type="match status" value="1"/>
</dbReference>
<dbReference type="PANTHER" id="PTHR48111">
    <property type="entry name" value="REGULATOR OF RPOS"/>
    <property type="match status" value="1"/>
</dbReference>
<dbReference type="STRING" id="477690.SAMN05216474_2521"/>
<evidence type="ECO:0000256" key="7">
    <source>
        <dbReference type="PROSITE-ProRule" id="PRU01091"/>
    </source>
</evidence>
<dbReference type="PROSITE" id="PS51755">
    <property type="entry name" value="OMPR_PHOB"/>
    <property type="match status" value="1"/>
</dbReference>
<proteinExistence type="predicted"/>
<dbReference type="OrthoDB" id="9790442at2"/>
<dbReference type="GO" id="GO:0006355">
    <property type="term" value="P:regulation of DNA-templated transcription"/>
    <property type="evidence" value="ECO:0007669"/>
    <property type="project" value="InterPro"/>
</dbReference>
<feature type="domain" description="Response regulatory" evidence="8">
    <location>
        <begin position="3"/>
        <end position="117"/>
    </location>
</feature>
<keyword evidence="2" id="KW-0902">Two-component regulatory system</keyword>
<evidence type="ECO:0000256" key="1">
    <source>
        <dbReference type="ARBA" id="ARBA00022553"/>
    </source>
</evidence>
<feature type="modified residue" description="4-aspartylphosphate" evidence="6">
    <location>
        <position position="53"/>
    </location>
</feature>
<evidence type="ECO:0000256" key="5">
    <source>
        <dbReference type="ARBA" id="ARBA00023163"/>
    </source>
</evidence>
<dbReference type="AlphaFoldDB" id="A0A1I7B3T2"/>
<dbReference type="GO" id="GO:0000156">
    <property type="term" value="F:phosphorelay response regulator activity"/>
    <property type="evidence" value="ECO:0007669"/>
    <property type="project" value="TreeGrafter"/>
</dbReference>
<keyword evidence="3" id="KW-0805">Transcription regulation</keyword>
<dbReference type="SMART" id="SM00448">
    <property type="entry name" value="REC"/>
    <property type="match status" value="1"/>
</dbReference>
<feature type="DNA-binding region" description="OmpR/PhoB-type" evidence="7">
    <location>
        <begin position="128"/>
        <end position="228"/>
    </location>
</feature>
<dbReference type="InterPro" id="IPR001867">
    <property type="entry name" value="OmpR/PhoB-type_DNA-bd"/>
</dbReference>
<evidence type="ECO:0000259" key="8">
    <source>
        <dbReference type="PROSITE" id="PS50110"/>
    </source>
</evidence>
<evidence type="ECO:0000256" key="4">
    <source>
        <dbReference type="ARBA" id="ARBA00023125"/>
    </source>
</evidence>
<dbReference type="Pfam" id="PF00072">
    <property type="entry name" value="Response_reg"/>
    <property type="match status" value="1"/>
</dbReference>
<organism evidence="10 11">
    <name type="scientific">Lishizhenia tianjinensis</name>
    <dbReference type="NCBI Taxonomy" id="477690"/>
    <lineage>
        <taxon>Bacteria</taxon>
        <taxon>Pseudomonadati</taxon>
        <taxon>Bacteroidota</taxon>
        <taxon>Flavobacteriia</taxon>
        <taxon>Flavobacteriales</taxon>
        <taxon>Crocinitomicaceae</taxon>
        <taxon>Lishizhenia</taxon>
    </lineage>
</organism>
<dbReference type="GO" id="GO:0005829">
    <property type="term" value="C:cytosol"/>
    <property type="evidence" value="ECO:0007669"/>
    <property type="project" value="TreeGrafter"/>
</dbReference>
<evidence type="ECO:0000256" key="6">
    <source>
        <dbReference type="PROSITE-ProRule" id="PRU00169"/>
    </source>
</evidence>
<dbReference type="RefSeq" id="WP_090250739.1">
    <property type="nucleotide sequence ID" value="NZ_FPAS01000004.1"/>
</dbReference>
<dbReference type="PANTHER" id="PTHR48111:SF21">
    <property type="entry name" value="DNA-BINDING DUAL MASTER TRANSCRIPTIONAL REGULATOR RPAA"/>
    <property type="match status" value="1"/>
</dbReference>
<keyword evidence="1 6" id="KW-0597">Phosphoprotein</keyword>
<dbReference type="Gene3D" id="6.10.250.690">
    <property type="match status" value="1"/>
</dbReference>
<dbReference type="InterPro" id="IPR011006">
    <property type="entry name" value="CheY-like_superfamily"/>
</dbReference>
<dbReference type="GO" id="GO:0000976">
    <property type="term" value="F:transcription cis-regulatory region binding"/>
    <property type="evidence" value="ECO:0007669"/>
    <property type="project" value="TreeGrafter"/>
</dbReference>
<keyword evidence="11" id="KW-1185">Reference proteome</keyword>
<gene>
    <name evidence="10" type="ORF">SAMN05216474_2521</name>
</gene>
<name>A0A1I7B3T2_9FLAO</name>
<feature type="domain" description="OmpR/PhoB-type" evidence="9">
    <location>
        <begin position="128"/>
        <end position="228"/>
    </location>
</feature>
<dbReference type="InterPro" id="IPR036388">
    <property type="entry name" value="WH-like_DNA-bd_sf"/>
</dbReference>
<dbReference type="SUPFAM" id="SSF52172">
    <property type="entry name" value="CheY-like"/>
    <property type="match status" value="1"/>
</dbReference>
<dbReference type="Gene3D" id="3.40.50.2300">
    <property type="match status" value="1"/>
</dbReference>
<dbReference type="InterPro" id="IPR016032">
    <property type="entry name" value="Sig_transdc_resp-reg_C-effctor"/>
</dbReference>
<dbReference type="GO" id="GO:0032993">
    <property type="term" value="C:protein-DNA complex"/>
    <property type="evidence" value="ECO:0007669"/>
    <property type="project" value="TreeGrafter"/>
</dbReference>
<evidence type="ECO:0000256" key="3">
    <source>
        <dbReference type="ARBA" id="ARBA00023015"/>
    </source>
</evidence>
<protein>
    <submittedName>
        <fullName evidence="10">Two-component system, OmpR family, alkaline phosphatase synthesis response regulator PhoP</fullName>
    </submittedName>
</protein>
<dbReference type="PROSITE" id="PS50110">
    <property type="entry name" value="RESPONSE_REGULATORY"/>
    <property type="match status" value="1"/>
</dbReference>
<dbReference type="SUPFAM" id="SSF46894">
    <property type="entry name" value="C-terminal effector domain of the bipartite response regulators"/>
    <property type="match status" value="1"/>
</dbReference>
<reference evidence="10 11" key="1">
    <citation type="submission" date="2016-10" db="EMBL/GenBank/DDBJ databases">
        <authorList>
            <person name="de Groot N.N."/>
        </authorList>
    </citation>
    <scope>NUCLEOTIDE SEQUENCE [LARGE SCALE GENOMIC DNA]</scope>
    <source>
        <strain evidence="10 11">CGMCC 1.7005</strain>
    </source>
</reference>
<sequence length="229" mass="26190">MSHILLIEDEQTIADAVILNLELEDYKVTHAVSGSLALKEVENIHLYDLVILDVMLPHHSGWEICEAIRKSSALPILFVSAKGNTEDKIKGLKLGADDYLAKPFDLEELLLRVQILLKRSSTTPAEQVEQLTIANKTINFISYEVLEDEKVIAKLSKREVELLKLFYEKKGEVIPRDTILDRLWGEDQFPSPRTIDNYILGFRKLFETHPKNPKHFLSIRGVGYKLILE</sequence>
<evidence type="ECO:0000259" key="9">
    <source>
        <dbReference type="PROSITE" id="PS51755"/>
    </source>
</evidence>
<dbReference type="InterPro" id="IPR001789">
    <property type="entry name" value="Sig_transdc_resp-reg_receiver"/>
</dbReference>
<keyword evidence="4 7" id="KW-0238">DNA-binding</keyword>
<evidence type="ECO:0000313" key="11">
    <source>
        <dbReference type="Proteomes" id="UP000236454"/>
    </source>
</evidence>
<dbReference type="Pfam" id="PF00486">
    <property type="entry name" value="Trans_reg_C"/>
    <property type="match status" value="1"/>
</dbReference>
<dbReference type="CDD" id="cd00383">
    <property type="entry name" value="trans_reg_C"/>
    <property type="match status" value="1"/>
</dbReference>
<dbReference type="EMBL" id="FPAS01000004">
    <property type="protein sequence ID" value="SFT81801.1"/>
    <property type="molecule type" value="Genomic_DNA"/>
</dbReference>
<dbReference type="InterPro" id="IPR039420">
    <property type="entry name" value="WalR-like"/>
</dbReference>
<dbReference type="SMART" id="SM00862">
    <property type="entry name" value="Trans_reg_C"/>
    <property type="match status" value="1"/>
</dbReference>
<evidence type="ECO:0000256" key="2">
    <source>
        <dbReference type="ARBA" id="ARBA00023012"/>
    </source>
</evidence>
<dbReference type="Proteomes" id="UP000236454">
    <property type="component" value="Unassembled WGS sequence"/>
</dbReference>
<evidence type="ECO:0000313" key="10">
    <source>
        <dbReference type="EMBL" id="SFT81801.1"/>
    </source>
</evidence>
<accession>A0A1I7B3T2</accession>
<keyword evidence="5" id="KW-0804">Transcription</keyword>